<evidence type="ECO:0000313" key="2">
    <source>
        <dbReference type="EMBL" id="MDX7723486.1"/>
    </source>
</evidence>
<organism evidence="1 3">
    <name type="scientific">Aeromonas caviae</name>
    <name type="common">Aeromonas punctata</name>
    <dbReference type="NCBI Taxonomy" id="648"/>
    <lineage>
        <taxon>Bacteria</taxon>
        <taxon>Pseudomonadati</taxon>
        <taxon>Pseudomonadota</taxon>
        <taxon>Gammaproteobacteria</taxon>
        <taxon>Aeromonadales</taxon>
        <taxon>Aeromonadaceae</taxon>
        <taxon>Aeromonas</taxon>
    </lineage>
</organism>
<dbReference type="Proteomes" id="UP001277183">
    <property type="component" value="Unassembled WGS sequence"/>
</dbReference>
<dbReference type="EMBL" id="JAWZVU010000332">
    <property type="protein sequence ID" value="MDX7723486.1"/>
    <property type="molecule type" value="Genomic_DNA"/>
</dbReference>
<gene>
    <name evidence="1" type="ORF">KAM348_43730</name>
    <name evidence="2" type="ORF">SJS77_24275</name>
</gene>
<reference evidence="2" key="2">
    <citation type="submission" date="2023-11" db="EMBL/GenBank/DDBJ databases">
        <title>WGS of Aeromonas in Northern Israel.</title>
        <authorList>
            <person name="Hershko Y."/>
        </authorList>
    </citation>
    <scope>NUCLEOTIDE SEQUENCE</scope>
    <source>
        <strain evidence="2">77416</strain>
    </source>
</reference>
<dbReference type="RefSeq" id="WP_200164220.1">
    <property type="nucleotide sequence ID" value="NZ_AP024136.1"/>
</dbReference>
<sequence length="56" mass="6359">MLALELDQAMREKAPAGWKGDDVREKQVLNALFPIMSRDRVATLAIFEIIKNQPGY</sequence>
<proteinExistence type="predicted"/>
<reference evidence="1" key="1">
    <citation type="submission" date="2021-07" db="EMBL/GenBank/DDBJ databases">
        <title>Draft genome sequence of carbapenem-resistant Aeromonas spp. in Japan.</title>
        <authorList>
            <person name="Maehana S."/>
            <person name="Suzuki M."/>
            <person name="Kitasato H."/>
        </authorList>
    </citation>
    <scope>NUCLEOTIDE SEQUENCE</scope>
    <source>
        <strain evidence="1">KAM348</strain>
    </source>
</reference>
<dbReference type="AlphaFoldDB" id="A0AAI9KXA7"/>
<protein>
    <submittedName>
        <fullName evidence="1">Uncharacterized protein</fullName>
    </submittedName>
</protein>
<dbReference type="Proteomes" id="UP000887009">
    <property type="component" value="Unassembled WGS sequence"/>
</dbReference>
<evidence type="ECO:0000313" key="3">
    <source>
        <dbReference type="Proteomes" id="UP000887009"/>
    </source>
</evidence>
<evidence type="ECO:0000313" key="1">
    <source>
        <dbReference type="EMBL" id="GJA56950.1"/>
    </source>
</evidence>
<dbReference type="EMBL" id="BPNL01000121">
    <property type="protein sequence ID" value="GJA56950.1"/>
    <property type="molecule type" value="Genomic_DNA"/>
</dbReference>
<name>A0AAI9KXA7_AERCA</name>
<accession>A0AAI9KXA7</accession>
<comment type="caution">
    <text evidence="1">The sequence shown here is derived from an EMBL/GenBank/DDBJ whole genome shotgun (WGS) entry which is preliminary data.</text>
</comment>